<protein>
    <submittedName>
        <fullName evidence="1">Uncharacterized protein</fullName>
    </submittedName>
</protein>
<dbReference type="SUPFAM" id="SSF51735">
    <property type="entry name" value="NAD(P)-binding Rossmann-fold domains"/>
    <property type="match status" value="1"/>
</dbReference>
<dbReference type="Proteomes" id="UP001465426">
    <property type="component" value="Unassembled WGS sequence"/>
</dbReference>
<sequence length="263" mass="30673">MKKAVVFGAYQFLGFHICGALLEEGEEIIGVSFPHINIADIEDKRMEIGRNANFSEISWDQLGSILQDASIDHLFFDLYTIESLQSLYRTMKRHIFDCSDKELLFNKKLVFLVNIMAIEKERELLSSIRDDLGGYMIQMIHMPTLYGPWQPRDFLFQQLVEGNEKDAVRIGLREYPTDAIYIEDAVSEVVKQTNKGQNKDILLKSNVINHWQRCLEHLKWNVPKSVHKDIENLKGLEEIIVINKRSISENLDKQKKHHLLYRI</sequence>
<gene>
    <name evidence="1" type="ORF">WMO63_02050</name>
</gene>
<dbReference type="InterPro" id="IPR036291">
    <property type="entry name" value="NAD(P)-bd_dom_sf"/>
</dbReference>
<comment type="caution">
    <text evidence="1">The sequence shown here is derived from an EMBL/GenBank/DDBJ whole genome shotgun (WGS) entry which is preliminary data.</text>
</comment>
<dbReference type="RefSeq" id="WP_251628602.1">
    <property type="nucleotide sequence ID" value="NZ_JBBMFN010000002.1"/>
</dbReference>
<organism evidence="1 2">
    <name type="scientific">Niallia hominis</name>
    <dbReference type="NCBI Taxonomy" id="3133173"/>
    <lineage>
        <taxon>Bacteria</taxon>
        <taxon>Bacillati</taxon>
        <taxon>Bacillota</taxon>
        <taxon>Bacilli</taxon>
        <taxon>Bacillales</taxon>
        <taxon>Bacillaceae</taxon>
        <taxon>Niallia</taxon>
    </lineage>
</organism>
<proteinExistence type="predicted"/>
<evidence type="ECO:0000313" key="1">
    <source>
        <dbReference type="EMBL" id="MEQ2464450.1"/>
    </source>
</evidence>
<keyword evidence="2" id="KW-1185">Reference proteome</keyword>
<reference evidence="1 2" key="1">
    <citation type="submission" date="2024-03" db="EMBL/GenBank/DDBJ databases">
        <title>Human intestinal bacterial collection.</title>
        <authorList>
            <person name="Pauvert C."/>
            <person name="Hitch T.C.A."/>
            <person name="Clavel T."/>
        </authorList>
    </citation>
    <scope>NUCLEOTIDE SEQUENCE [LARGE SCALE GENOMIC DNA]</scope>
    <source>
        <strain evidence="1 2">CLA-SR-H024</strain>
    </source>
</reference>
<dbReference type="EMBL" id="JBBMFN010000002">
    <property type="protein sequence ID" value="MEQ2464450.1"/>
    <property type="molecule type" value="Genomic_DNA"/>
</dbReference>
<evidence type="ECO:0000313" key="2">
    <source>
        <dbReference type="Proteomes" id="UP001465426"/>
    </source>
</evidence>
<name>A0ABV1EV63_9BACI</name>
<accession>A0ABV1EV63</accession>